<dbReference type="PANTHER" id="PTHR39472">
    <property type="entry name" value="EXPRESSED PROTEIN"/>
    <property type="match status" value="1"/>
</dbReference>
<protein>
    <submittedName>
        <fullName evidence="5">Uncharacterized protein</fullName>
    </submittedName>
</protein>
<feature type="region of interest" description="Disordered" evidence="4">
    <location>
        <begin position="260"/>
        <end position="344"/>
    </location>
</feature>
<dbReference type="AlphaFoldDB" id="A0A0C9USE9"/>
<feature type="region of interest" description="Disordered" evidence="4">
    <location>
        <begin position="167"/>
        <end position="202"/>
    </location>
</feature>
<dbReference type="PANTHER" id="PTHR39472:SF1">
    <property type="entry name" value="EXPRESSED PROTEIN"/>
    <property type="match status" value="1"/>
</dbReference>
<gene>
    <name evidence="5" type="ORF">M422DRAFT_37446</name>
</gene>
<dbReference type="InterPro" id="IPR008555">
    <property type="entry name" value="SIKE"/>
</dbReference>
<feature type="compositionally biased region" description="Pro residues" evidence="4">
    <location>
        <begin position="335"/>
        <end position="344"/>
    </location>
</feature>
<organism evidence="5 6">
    <name type="scientific">Sphaerobolus stellatus (strain SS14)</name>
    <dbReference type="NCBI Taxonomy" id="990650"/>
    <lineage>
        <taxon>Eukaryota</taxon>
        <taxon>Fungi</taxon>
        <taxon>Dikarya</taxon>
        <taxon>Basidiomycota</taxon>
        <taxon>Agaricomycotina</taxon>
        <taxon>Agaricomycetes</taxon>
        <taxon>Phallomycetidae</taxon>
        <taxon>Geastrales</taxon>
        <taxon>Sphaerobolaceae</taxon>
        <taxon>Sphaerobolus</taxon>
    </lineage>
</organism>
<name>A0A0C9USE9_SPHS4</name>
<keyword evidence="2 3" id="KW-0175">Coiled coil</keyword>
<feature type="compositionally biased region" description="Gly residues" evidence="4">
    <location>
        <begin position="283"/>
        <end position="293"/>
    </location>
</feature>
<evidence type="ECO:0000256" key="1">
    <source>
        <dbReference type="ARBA" id="ARBA00005537"/>
    </source>
</evidence>
<feature type="compositionally biased region" description="Low complexity" evidence="4">
    <location>
        <begin position="193"/>
        <end position="202"/>
    </location>
</feature>
<keyword evidence="6" id="KW-1185">Reference proteome</keyword>
<comment type="similarity">
    <text evidence="1">Belongs to the SIKE family.</text>
</comment>
<dbReference type="Proteomes" id="UP000054279">
    <property type="component" value="Unassembled WGS sequence"/>
</dbReference>
<feature type="coiled-coil region" evidence="3">
    <location>
        <begin position="74"/>
        <end position="108"/>
    </location>
</feature>
<dbReference type="HOGENOM" id="CLU_052711_1_0_1"/>
<evidence type="ECO:0000256" key="4">
    <source>
        <dbReference type="SAM" id="MobiDB-lite"/>
    </source>
</evidence>
<reference evidence="5 6" key="1">
    <citation type="submission" date="2014-06" db="EMBL/GenBank/DDBJ databases">
        <title>Evolutionary Origins and Diversification of the Mycorrhizal Mutualists.</title>
        <authorList>
            <consortium name="DOE Joint Genome Institute"/>
            <consortium name="Mycorrhizal Genomics Consortium"/>
            <person name="Kohler A."/>
            <person name="Kuo A."/>
            <person name="Nagy L.G."/>
            <person name="Floudas D."/>
            <person name="Copeland A."/>
            <person name="Barry K.W."/>
            <person name="Cichocki N."/>
            <person name="Veneault-Fourrey C."/>
            <person name="LaButti K."/>
            <person name="Lindquist E.A."/>
            <person name="Lipzen A."/>
            <person name="Lundell T."/>
            <person name="Morin E."/>
            <person name="Murat C."/>
            <person name="Riley R."/>
            <person name="Ohm R."/>
            <person name="Sun H."/>
            <person name="Tunlid A."/>
            <person name="Henrissat B."/>
            <person name="Grigoriev I.V."/>
            <person name="Hibbett D.S."/>
            <person name="Martin F."/>
        </authorList>
    </citation>
    <scope>NUCLEOTIDE SEQUENCE [LARGE SCALE GENOMIC DNA]</scope>
    <source>
        <strain evidence="5 6">SS14</strain>
    </source>
</reference>
<evidence type="ECO:0000313" key="6">
    <source>
        <dbReference type="Proteomes" id="UP000054279"/>
    </source>
</evidence>
<feature type="compositionally biased region" description="Gly residues" evidence="4">
    <location>
        <begin position="300"/>
        <end position="313"/>
    </location>
</feature>
<evidence type="ECO:0000256" key="2">
    <source>
        <dbReference type="ARBA" id="ARBA00023054"/>
    </source>
</evidence>
<evidence type="ECO:0000313" key="5">
    <source>
        <dbReference type="EMBL" id="KIJ28145.1"/>
    </source>
</evidence>
<feature type="compositionally biased region" description="Low complexity" evidence="4">
    <location>
        <begin position="260"/>
        <end position="270"/>
    </location>
</feature>
<dbReference type="OrthoDB" id="21214at2759"/>
<dbReference type="Pfam" id="PF05769">
    <property type="entry name" value="SIKE"/>
    <property type="match status" value="1"/>
</dbReference>
<accession>A0A0C9USE9</accession>
<evidence type="ECO:0000256" key="3">
    <source>
        <dbReference type="SAM" id="Coils"/>
    </source>
</evidence>
<sequence>MPMLDGEREMLRLWNYITEITEQVNQQKALLAKLQGGAGQIKDQAGRVSEAVTLRRFTADLSKEAFTCETERLAAALVMENQNLLHENKQLNELLKEYEQTLETVMGKFRAQSYAAHTHQATLVRHYETLLSREHNNLPMPTPLMVDPTHLNSLHTLVRAAMKALDGRDPVHDPDPPPSEAQSTGEESGAEGSGVASSSGVNNWAEEREIEIARLERENALLRESLFISGQTELEKEAGLSPGRTEAEWLSITGVHGQSHFSHSRSGSMSTPHFLRSPQSSTLGGGRGGGRAGLGAARRPGGGGGGTGGGLGSIFGNLNVGGQKRPGENDGRSGSPPPPVVDSI</sequence>
<dbReference type="EMBL" id="KN837314">
    <property type="protein sequence ID" value="KIJ28145.1"/>
    <property type="molecule type" value="Genomic_DNA"/>
</dbReference>
<proteinExistence type="inferred from homology"/>